<protein>
    <submittedName>
        <fullName evidence="3">Protein kinase domain-containing protein</fullName>
    </submittedName>
</protein>
<evidence type="ECO:0000313" key="1">
    <source>
        <dbReference type="EMBL" id="VDP94577.1"/>
    </source>
</evidence>
<keyword evidence="2" id="KW-1185">Reference proteome</keyword>
<dbReference type="SUPFAM" id="SSF56112">
    <property type="entry name" value="Protein kinase-like (PK-like)"/>
    <property type="match status" value="1"/>
</dbReference>
<dbReference type="WBParaSite" id="ECPE_0001733101-mRNA-1">
    <property type="protein sequence ID" value="ECPE_0001733101-mRNA-1"/>
    <property type="gene ID" value="ECPE_0001733101"/>
</dbReference>
<gene>
    <name evidence="1" type="ORF">ECPE_LOCUS17288</name>
</gene>
<dbReference type="EMBL" id="UZAN01068483">
    <property type="protein sequence ID" value="VDP94577.1"/>
    <property type="molecule type" value="Genomic_DNA"/>
</dbReference>
<accession>A0A183BDK1</accession>
<name>A0A183BDK1_9TREM</name>
<dbReference type="AlphaFoldDB" id="A0A183BDK1"/>
<proteinExistence type="predicted"/>
<dbReference type="Proteomes" id="UP000272942">
    <property type="component" value="Unassembled WGS sequence"/>
</dbReference>
<sequence length="103" mass="11763">MKQDNFANQGGQLTKTIEYQCALDLLDKLLCFVPSRRIKVEDALAHPYLEQYYDPTDETIDLCTLFMLTDAPSLLMGSLTPKYADLVEWIVKSGDWDSESTCY</sequence>
<dbReference type="OrthoDB" id="192887at2759"/>
<reference evidence="1 2" key="2">
    <citation type="submission" date="2018-11" db="EMBL/GenBank/DDBJ databases">
        <authorList>
            <consortium name="Pathogen Informatics"/>
        </authorList>
    </citation>
    <scope>NUCLEOTIDE SEQUENCE [LARGE SCALE GENOMIC DNA]</scope>
    <source>
        <strain evidence="1 2">Egypt</strain>
    </source>
</reference>
<dbReference type="InterPro" id="IPR011009">
    <property type="entry name" value="Kinase-like_dom_sf"/>
</dbReference>
<organism evidence="3">
    <name type="scientific">Echinostoma caproni</name>
    <dbReference type="NCBI Taxonomy" id="27848"/>
    <lineage>
        <taxon>Eukaryota</taxon>
        <taxon>Metazoa</taxon>
        <taxon>Spiralia</taxon>
        <taxon>Lophotrochozoa</taxon>
        <taxon>Platyhelminthes</taxon>
        <taxon>Trematoda</taxon>
        <taxon>Digenea</taxon>
        <taxon>Plagiorchiida</taxon>
        <taxon>Echinostomata</taxon>
        <taxon>Echinostomatoidea</taxon>
        <taxon>Echinostomatidae</taxon>
        <taxon>Echinostoma</taxon>
    </lineage>
</organism>
<evidence type="ECO:0000313" key="2">
    <source>
        <dbReference type="Proteomes" id="UP000272942"/>
    </source>
</evidence>
<dbReference type="Gene3D" id="1.10.510.10">
    <property type="entry name" value="Transferase(Phosphotransferase) domain 1"/>
    <property type="match status" value="1"/>
</dbReference>
<evidence type="ECO:0000313" key="3">
    <source>
        <dbReference type="WBParaSite" id="ECPE_0001733101-mRNA-1"/>
    </source>
</evidence>
<reference evidence="3" key="1">
    <citation type="submission" date="2016-06" db="UniProtKB">
        <authorList>
            <consortium name="WormBaseParasite"/>
        </authorList>
    </citation>
    <scope>IDENTIFICATION</scope>
</reference>